<evidence type="ECO:0000256" key="4">
    <source>
        <dbReference type="ARBA" id="ARBA00022605"/>
    </source>
</evidence>
<dbReference type="InterPro" id="IPR006982">
    <property type="entry name" value="Glu_synth_centr_N"/>
</dbReference>
<dbReference type="InterPro" id="IPR029055">
    <property type="entry name" value="Ntn_hydrolases_N"/>
</dbReference>
<keyword evidence="4" id="KW-0028">Amino-acid biosynthesis</keyword>
<dbReference type="SUPFAM" id="SSF51395">
    <property type="entry name" value="FMN-linked oxidoreductases"/>
    <property type="match status" value="1"/>
</dbReference>
<dbReference type="AlphaFoldDB" id="S4W4P5"/>
<evidence type="ECO:0000259" key="16">
    <source>
        <dbReference type="Pfam" id="PF00310"/>
    </source>
</evidence>
<dbReference type="PANTHER" id="PTHR11938:SF133">
    <property type="entry name" value="GLUTAMATE SYNTHASE (NADH)"/>
    <property type="match status" value="1"/>
</dbReference>
<evidence type="ECO:0000256" key="8">
    <source>
        <dbReference type="ARBA" id="ARBA00022962"/>
    </source>
</evidence>
<evidence type="ECO:0000313" key="18">
    <source>
        <dbReference type="EMBL" id="AGO87646.1"/>
    </source>
</evidence>
<evidence type="ECO:0000256" key="10">
    <source>
        <dbReference type="ARBA" id="ARBA00023004"/>
    </source>
</evidence>
<feature type="domain" description="Glutamine amidotransferase type-2" evidence="16">
    <location>
        <begin position="1"/>
        <end position="91"/>
    </location>
</feature>
<keyword evidence="12" id="KW-0314">Glutamate biosynthesis</keyword>
<accession>S4W4P5</accession>
<evidence type="ECO:0000259" key="17">
    <source>
        <dbReference type="Pfam" id="PF04898"/>
    </source>
</evidence>
<evidence type="ECO:0000256" key="13">
    <source>
        <dbReference type="ARBA" id="ARBA00023291"/>
    </source>
</evidence>
<gene>
    <name evidence="18" type="primary">GLT1</name>
</gene>
<evidence type="ECO:0000256" key="15">
    <source>
        <dbReference type="ARBA" id="ARBA00039085"/>
    </source>
</evidence>
<organism evidence="18">
    <name type="scientific">Magnusiomyces ovetensis</name>
    <dbReference type="NCBI Taxonomy" id="43980"/>
    <lineage>
        <taxon>Eukaryota</taxon>
        <taxon>Fungi</taxon>
        <taxon>Dikarya</taxon>
        <taxon>Ascomycota</taxon>
        <taxon>Saccharomycotina</taxon>
        <taxon>Dipodascomycetes</taxon>
        <taxon>Dipodascales</taxon>
        <taxon>Dipodascaceae</taxon>
        <taxon>Magnusiomyces</taxon>
    </lineage>
</organism>
<comment type="similarity">
    <text evidence="3">Belongs to the glutamate synthase family.</text>
</comment>
<evidence type="ECO:0000256" key="9">
    <source>
        <dbReference type="ARBA" id="ARBA00023002"/>
    </source>
</evidence>
<comment type="cofactor">
    <cofactor evidence="2">
        <name>[3Fe-4S] cluster</name>
        <dbReference type="ChEBI" id="CHEBI:21137"/>
    </cofactor>
</comment>
<feature type="non-terminal residue" evidence="18">
    <location>
        <position position="187"/>
    </location>
</feature>
<name>S4W4P5_9ASCO</name>
<dbReference type="GO" id="GO:0006537">
    <property type="term" value="P:glutamate biosynthetic process"/>
    <property type="evidence" value="ECO:0007669"/>
    <property type="project" value="UniProtKB-KW"/>
</dbReference>
<proteinExistence type="inferred from homology"/>
<reference evidence="18" key="1">
    <citation type="journal article" date="2013" name="FEMS Yeast Res.">
        <title>Primers for fourteen protein-coding genes and the deep phylogeny of the true yeasts.</title>
        <authorList>
            <person name="Koufopanou V."/>
            <person name="Swire J."/>
            <person name="Lomas S."/>
            <person name="Burt A."/>
        </authorList>
    </citation>
    <scope>NUCLEOTIDE SEQUENCE</scope>
    <source>
        <strain evidence="18">CBS 749.85</strain>
    </source>
</reference>
<evidence type="ECO:0000256" key="12">
    <source>
        <dbReference type="ARBA" id="ARBA00023164"/>
    </source>
</evidence>
<feature type="non-terminal residue" evidence="18">
    <location>
        <position position="1"/>
    </location>
</feature>
<evidence type="ECO:0000256" key="5">
    <source>
        <dbReference type="ARBA" id="ARBA00022630"/>
    </source>
</evidence>
<dbReference type="PANTHER" id="PTHR11938">
    <property type="entry name" value="FAD NADPH DEHYDROGENASE/OXIDOREDUCTASE"/>
    <property type="match status" value="1"/>
</dbReference>
<sequence>GPALFTFADDRYCGATLDRNGLRPCRYYVTDDDRMICASEVGVMHIDPETVIQKGRLRPGRMLLVDTKEGKVVDDRELKKKVAARFDFKSWASANLITMPDLLNKLHTREGPAALEALKPKLDTFSVQTDPRLMAFGYTFEQLSLLLAPMAGDGKEALGSMGNDGPLACLAPQPRLLYEYFRQLFAQ</sequence>
<evidence type="ECO:0000256" key="14">
    <source>
        <dbReference type="ARBA" id="ARBA00037928"/>
    </source>
</evidence>
<keyword evidence="5" id="KW-0285">Flavoprotein</keyword>
<evidence type="ECO:0000256" key="1">
    <source>
        <dbReference type="ARBA" id="ARBA00001917"/>
    </source>
</evidence>
<dbReference type="GO" id="GO:0046872">
    <property type="term" value="F:metal ion binding"/>
    <property type="evidence" value="ECO:0007669"/>
    <property type="project" value="UniProtKB-KW"/>
</dbReference>
<keyword evidence="8" id="KW-0315">Glutamine amidotransferase</keyword>
<dbReference type="Gene3D" id="3.20.20.70">
    <property type="entry name" value="Aldolase class I"/>
    <property type="match status" value="1"/>
</dbReference>
<dbReference type="GO" id="GO:0051538">
    <property type="term" value="F:3 iron, 4 sulfur cluster binding"/>
    <property type="evidence" value="ECO:0007669"/>
    <property type="project" value="UniProtKB-KW"/>
</dbReference>
<dbReference type="Pfam" id="PF04898">
    <property type="entry name" value="Glu_syn_central"/>
    <property type="match status" value="1"/>
</dbReference>
<evidence type="ECO:0000256" key="3">
    <source>
        <dbReference type="ARBA" id="ARBA00009716"/>
    </source>
</evidence>
<keyword evidence="9" id="KW-0560">Oxidoreductase</keyword>
<protein>
    <recommendedName>
        <fullName evidence="15">glutamate synthase (ferredoxin)</fullName>
        <ecNumber evidence="15">1.4.7.1</ecNumber>
    </recommendedName>
</protein>
<dbReference type="GO" id="GO:0016040">
    <property type="term" value="F:glutamate synthase (NADH) activity"/>
    <property type="evidence" value="ECO:0007669"/>
    <property type="project" value="TreeGrafter"/>
</dbReference>
<keyword evidence="10" id="KW-0408">Iron</keyword>
<keyword evidence="6" id="KW-0288">FMN</keyword>
<dbReference type="InterPro" id="IPR013785">
    <property type="entry name" value="Aldolase_TIM"/>
</dbReference>
<evidence type="ECO:0000256" key="7">
    <source>
        <dbReference type="ARBA" id="ARBA00022723"/>
    </source>
</evidence>
<dbReference type="Pfam" id="PF00310">
    <property type="entry name" value="GATase_2"/>
    <property type="match status" value="1"/>
</dbReference>
<dbReference type="InterPro" id="IPR017932">
    <property type="entry name" value="GATase_2_dom"/>
</dbReference>
<dbReference type="EMBL" id="KF042762">
    <property type="protein sequence ID" value="AGO87646.1"/>
    <property type="molecule type" value="Genomic_DNA"/>
</dbReference>
<dbReference type="GO" id="GO:0019676">
    <property type="term" value="P:ammonia assimilation cycle"/>
    <property type="evidence" value="ECO:0007669"/>
    <property type="project" value="TreeGrafter"/>
</dbReference>
<dbReference type="SUPFAM" id="SSF56235">
    <property type="entry name" value="N-terminal nucleophile aminohydrolases (Ntn hydrolases)"/>
    <property type="match status" value="1"/>
</dbReference>
<feature type="domain" description="Glutamate synthase central-N" evidence="17">
    <location>
        <begin position="132"/>
        <end position="187"/>
    </location>
</feature>
<dbReference type="EC" id="1.4.7.1" evidence="15"/>
<evidence type="ECO:0000256" key="11">
    <source>
        <dbReference type="ARBA" id="ARBA00023014"/>
    </source>
</evidence>
<keyword evidence="11" id="KW-0411">Iron-sulfur</keyword>
<comment type="cofactor">
    <cofactor evidence="1">
        <name>FMN</name>
        <dbReference type="ChEBI" id="CHEBI:58210"/>
    </cofactor>
</comment>
<evidence type="ECO:0000256" key="6">
    <source>
        <dbReference type="ARBA" id="ARBA00022643"/>
    </source>
</evidence>
<dbReference type="Gene3D" id="3.60.20.10">
    <property type="entry name" value="Glutamine Phosphoribosylpyrophosphate, subunit 1, domain 1"/>
    <property type="match status" value="1"/>
</dbReference>
<dbReference type="GO" id="GO:0016041">
    <property type="term" value="F:glutamate synthase (ferredoxin) activity"/>
    <property type="evidence" value="ECO:0007669"/>
    <property type="project" value="UniProtKB-EC"/>
</dbReference>
<evidence type="ECO:0000256" key="2">
    <source>
        <dbReference type="ARBA" id="ARBA00001927"/>
    </source>
</evidence>
<dbReference type="InterPro" id="IPR050711">
    <property type="entry name" value="ET-N_metabolism_enzyme"/>
</dbReference>
<keyword evidence="13" id="KW-0003">3Fe-4S</keyword>
<keyword evidence="7" id="KW-0479">Metal-binding</keyword>
<comment type="pathway">
    <text evidence="14">Amino-acid biosynthesis; L-glutamate biosynthesis via GLT pathway; L-glutamate from 2-oxoglutarate and L-glutamine (ferredoxin route): step 1/1.</text>
</comment>